<dbReference type="InterPro" id="IPR003362">
    <property type="entry name" value="Bact_transf"/>
</dbReference>
<evidence type="ECO:0000259" key="2">
    <source>
        <dbReference type="Pfam" id="PF02397"/>
    </source>
</evidence>
<dbReference type="GO" id="GO:0016780">
    <property type="term" value="F:phosphotransferase activity, for other substituted phosphate groups"/>
    <property type="evidence" value="ECO:0007669"/>
    <property type="project" value="TreeGrafter"/>
</dbReference>
<evidence type="ECO:0000313" key="4">
    <source>
        <dbReference type="Proteomes" id="UP000318242"/>
    </source>
</evidence>
<feature type="domain" description="Bacterial sugar transferase" evidence="2">
    <location>
        <begin position="4"/>
        <end position="151"/>
    </location>
</feature>
<accession>A0A4Y3IT41</accession>
<proteinExistence type="inferred from homology"/>
<dbReference type="Pfam" id="PF02397">
    <property type="entry name" value="Bac_transf"/>
    <property type="match status" value="1"/>
</dbReference>
<reference evidence="3 4" key="1">
    <citation type="submission" date="2019-06" db="EMBL/GenBank/DDBJ databases">
        <title>Whole genome shotgun sequence of Vibrio comitans NBRC 102076.</title>
        <authorList>
            <person name="Hosoyama A."/>
            <person name="Uohara A."/>
            <person name="Ohji S."/>
            <person name="Ichikawa N."/>
        </authorList>
    </citation>
    <scope>NUCLEOTIDE SEQUENCE [LARGE SCALE GENOMIC DNA]</scope>
    <source>
        <strain evidence="3 4">NBRC 102076</strain>
    </source>
</reference>
<protein>
    <recommendedName>
        <fullName evidence="2">Bacterial sugar transferase domain-containing protein</fullName>
    </recommendedName>
</protein>
<sequence length="156" mass="17924">MKLDGGPIVFKQKRVGLNGKVFFIYKFRSMIVDADKVGGYSTHRGDPRITPVGKFLRKTSLDELPQFINVLFGDMSIVGPRPNVPQQQSEYTTEQWEIRNSVLPGITGLAQAKARSVDSWEKRWELDYEYVQKLSFSYDLKIIILTIKQLLFKGSY</sequence>
<dbReference type="EMBL" id="BJLH01000015">
    <property type="protein sequence ID" value="GEA61968.1"/>
    <property type="molecule type" value="Genomic_DNA"/>
</dbReference>
<dbReference type="PANTHER" id="PTHR30576:SF0">
    <property type="entry name" value="UNDECAPRENYL-PHOSPHATE N-ACETYLGALACTOSAMINYL 1-PHOSPHATE TRANSFERASE-RELATED"/>
    <property type="match status" value="1"/>
</dbReference>
<keyword evidence="4" id="KW-1185">Reference proteome</keyword>
<evidence type="ECO:0000256" key="1">
    <source>
        <dbReference type="ARBA" id="ARBA00006464"/>
    </source>
</evidence>
<dbReference type="Proteomes" id="UP000318242">
    <property type="component" value="Unassembled WGS sequence"/>
</dbReference>
<dbReference type="PANTHER" id="PTHR30576">
    <property type="entry name" value="COLANIC BIOSYNTHESIS UDP-GLUCOSE LIPID CARRIER TRANSFERASE"/>
    <property type="match status" value="1"/>
</dbReference>
<organism evidence="3 4">
    <name type="scientific">Vibrio comitans NBRC 102076</name>
    <dbReference type="NCBI Taxonomy" id="1219078"/>
    <lineage>
        <taxon>Bacteria</taxon>
        <taxon>Pseudomonadati</taxon>
        <taxon>Pseudomonadota</taxon>
        <taxon>Gammaproteobacteria</taxon>
        <taxon>Vibrionales</taxon>
        <taxon>Vibrionaceae</taxon>
        <taxon>Vibrio</taxon>
    </lineage>
</organism>
<evidence type="ECO:0000313" key="3">
    <source>
        <dbReference type="EMBL" id="GEA61968.1"/>
    </source>
</evidence>
<dbReference type="AlphaFoldDB" id="A0A4Y3IT41"/>
<gene>
    <name evidence="3" type="ORF">VCO01S_31610</name>
</gene>
<comment type="similarity">
    <text evidence="1">Belongs to the bacterial sugar transferase family.</text>
</comment>
<name>A0A4Y3IT41_9VIBR</name>
<comment type="caution">
    <text evidence="3">The sequence shown here is derived from an EMBL/GenBank/DDBJ whole genome shotgun (WGS) entry which is preliminary data.</text>
</comment>